<comment type="function">
    <text evidence="4">Catalyzes the hydrolysis of a non-reducing terminal alpha-L-arabinopyranosidic linkage in ginsenoside Rb2 (alpha-L-arabinopyranosyl-(1-&gt;6)-alpha-D-glucopyranosyl) to release alpha-D-glucopyranosyl (Rd). It is not able to hydrolyze alpha-L-arabinofuranosyl-(1-&gt;6)-alpha-D-glucopyranosyl (Rc).</text>
</comment>
<reference evidence="7 8" key="1">
    <citation type="submission" date="2014-05" db="EMBL/GenBank/DDBJ databases">
        <title>Complete genome sequence of the Streptomyces mutabilis TRM45540.</title>
        <authorList>
            <person name="Luo X."/>
            <person name="Zhang L."/>
        </authorList>
    </citation>
    <scope>NUCLEOTIDE SEQUENCE [LARGE SCALE GENOMIC DNA]</scope>
    <source>
        <strain evidence="7 8">TRM45540</strain>
    </source>
</reference>
<dbReference type="PROSITE" id="PS51175">
    <property type="entry name" value="CBM6"/>
    <property type="match status" value="1"/>
</dbReference>
<dbReference type="Pfam" id="PF03422">
    <property type="entry name" value="CBM_6"/>
    <property type="match status" value="1"/>
</dbReference>
<keyword evidence="3 7" id="KW-0378">Hydrolase</keyword>
<dbReference type="STRING" id="1915400.FM21_21600"/>
<dbReference type="InterPro" id="IPR036881">
    <property type="entry name" value="Glyco_hydro_3_C_sf"/>
</dbReference>
<sequence length="951" mass="102431">MTAPTPPTPPFRDPHLPFGKRVDDLLSRLTLEEKTAFLHQFAPAVERLGIAAFRTGQEALHGVAWMGPATVFPQAVGLGATWNEDLVRRVGEAVSKEARAMRARDERVGLNVWSPTVNLLRHPLWGRNEEGYSEDPKLTSAIATAYTRGLRGDHPTYWRTAPVLKHWLAHNNETDRDTSSASVRPRVLNEYDLRAFRETVEAGAVAGVMPAYNLVNGRPNHLSPYLGRHLRTWTEDDLLVCSDAGAPSNLVESEHYFDTHEEATAAALRAGVDSFTDHGTDSSKIVARVRGALERGLLTEADVDAAVRRQLSVRFRLGEFDPERDPHAVTADTATDFDTPAHRELAREAAEQAVVLLKNDGVLPLAPDTRIAVVGLLADECKLDWYSGTLIHRSTPLEGLYERFGAERVSFAEGVDRVRLRTRDGRFLHVLPADDTPAETRGAEGALDPALIAGRTDLPPLTADATGSELSLVDWGEGVLTLRAPDGRYLSVAEDGYVRASADQPGGWVVQETFRLEPHGDGHLLRHSGTGRPVHVAADGLKVAADDADAEVFELVVTERGEDTVTRAAAGADVVVVVAGNDPHINGRETEDRTTLRLPAHQERLLRAARTANPRTVLALVSAYPYAVDADVLPAVLWTAHGGQAAGTALARVLAGDVSPAGRLPQTWYADDADLPGLLDYDVIGSRQTYLYFEGAPLFPFGHGLSYASFGYADLSARVGDDAVRVSFTVTNTGQATADEVTQLYARAEEPSVPRPRRELLAHRRLTLAPGERAEVSFDVPLSAFAFWDVAHDRWRLEPGPYALLVGASSEDVRLSTTVTLAGDPAAPRPVREVGLDAADFDEQSGTEIVDRTKVAGDAVTPTGAGSGELLYRACDFGPGVTSVTLSVAGEGTAELSLEGGPSVASLSPQAPTAGPYDYVELAADFPADGVHDLHIRLRGSLRLAHVGFSG</sequence>
<dbReference type="GO" id="GO:0009044">
    <property type="term" value="F:xylan 1,4-beta-xylosidase activity"/>
    <property type="evidence" value="ECO:0007669"/>
    <property type="project" value="InterPro"/>
</dbReference>
<dbReference type="FunFam" id="2.60.120.380:FF:000050">
    <property type="entry name" value="Glycoside hydrolase family 3 domain protein"/>
    <property type="match status" value="1"/>
</dbReference>
<dbReference type="GO" id="GO:0045493">
    <property type="term" value="P:xylan catabolic process"/>
    <property type="evidence" value="ECO:0007669"/>
    <property type="project" value="InterPro"/>
</dbReference>
<dbReference type="Pfam" id="PF01915">
    <property type="entry name" value="Glyco_hydro_3_C"/>
    <property type="match status" value="1"/>
</dbReference>
<dbReference type="EMBL" id="JNFQ01000002">
    <property type="protein sequence ID" value="KFG73408.1"/>
    <property type="molecule type" value="Genomic_DNA"/>
</dbReference>
<dbReference type="HOGENOM" id="CLU_004542_5_3_11"/>
<evidence type="ECO:0000313" key="8">
    <source>
        <dbReference type="Proteomes" id="UP000029095"/>
    </source>
</evidence>
<dbReference type="CDD" id="cd23343">
    <property type="entry name" value="beta-trefoil_FSCN_BglX-like"/>
    <property type="match status" value="1"/>
</dbReference>
<keyword evidence="2" id="KW-0732">Signal</keyword>
<name>A0A086MWZ0_9ACTN</name>
<dbReference type="Proteomes" id="UP000029095">
    <property type="component" value="Unassembled WGS sequence"/>
</dbReference>
<dbReference type="Pfam" id="PF00933">
    <property type="entry name" value="Glyco_hydro_3"/>
    <property type="match status" value="1"/>
</dbReference>
<dbReference type="InterPro" id="IPR013783">
    <property type="entry name" value="Ig-like_fold"/>
</dbReference>
<dbReference type="PANTHER" id="PTHR42721:SF3">
    <property type="entry name" value="BETA-D-XYLOSIDASE 5-RELATED"/>
    <property type="match status" value="1"/>
</dbReference>
<protein>
    <recommendedName>
        <fullName evidence="5">Exo-alpha-(1-&gt;6)-L-arabinopyranosidase</fullName>
    </recommendedName>
</protein>
<dbReference type="InterPro" id="IPR001764">
    <property type="entry name" value="Glyco_hydro_3_N"/>
</dbReference>
<gene>
    <name evidence="7" type="ORF">FM21_21600</name>
</gene>
<dbReference type="CDD" id="cd04084">
    <property type="entry name" value="CBM6_xylanase-like"/>
    <property type="match status" value="1"/>
</dbReference>
<dbReference type="PANTHER" id="PTHR42721">
    <property type="entry name" value="SUGAR HYDROLASE-RELATED"/>
    <property type="match status" value="1"/>
</dbReference>
<dbReference type="GO" id="GO:0008422">
    <property type="term" value="F:beta-glucosidase activity"/>
    <property type="evidence" value="ECO:0007669"/>
    <property type="project" value="UniProtKB-ARBA"/>
</dbReference>
<dbReference type="SMART" id="SM01217">
    <property type="entry name" value="Fn3_like"/>
    <property type="match status" value="1"/>
</dbReference>
<dbReference type="RefSeq" id="WP_043379314.1">
    <property type="nucleotide sequence ID" value="NZ_KN039947.1"/>
</dbReference>
<dbReference type="InterPro" id="IPR005084">
    <property type="entry name" value="CBM6"/>
</dbReference>
<proteinExistence type="inferred from homology"/>
<evidence type="ECO:0000256" key="2">
    <source>
        <dbReference type="ARBA" id="ARBA00022729"/>
    </source>
</evidence>
<dbReference type="GO" id="GO:0046556">
    <property type="term" value="F:alpha-L-arabinofuranosidase activity"/>
    <property type="evidence" value="ECO:0007669"/>
    <property type="project" value="TreeGrafter"/>
</dbReference>
<dbReference type="GO" id="GO:0031222">
    <property type="term" value="P:arabinan catabolic process"/>
    <property type="evidence" value="ECO:0007669"/>
    <property type="project" value="TreeGrafter"/>
</dbReference>
<dbReference type="InterPro" id="IPR002772">
    <property type="entry name" value="Glyco_hydro_3_C"/>
</dbReference>
<dbReference type="Gene3D" id="2.60.120.260">
    <property type="entry name" value="Galactose-binding domain-like"/>
    <property type="match status" value="1"/>
</dbReference>
<organism evidence="7 8">
    <name type="scientific">Streptomyces mutabilis</name>
    <dbReference type="NCBI Taxonomy" id="67332"/>
    <lineage>
        <taxon>Bacteria</taxon>
        <taxon>Bacillati</taxon>
        <taxon>Actinomycetota</taxon>
        <taxon>Actinomycetes</taxon>
        <taxon>Kitasatosporales</taxon>
        <taxon>Streptomycetaceae</taxon>
        <taxon>Streptomyces</taxon>
    </lineage>
</organism>
<dbReference type="Gene3D" id="2.60.120.380">
    <property type="match status" value="1"/>
</dbReference>
<dbReference type="SUPFAM" id="SSF49785">
    <property type="entry name" value="Galactose-binding domain-like"/>
    <property type="match status" value="1"/>
</dbReference>
<dbReference type="InterPro" id="IPR044993">
    <property type="entry name" value="BXL"/>
</dbReference>
<evidence type="ECO:0000256" key="1">
    <source>
        <dbReference type="ARBA" id="ARBA00005336"/>
    </source>
</evidence>
<dbReference type="Pfam" id="PF14310">
    <property type="entry name" value="Fn3-like"/>
    <property type="match status" value="1"/>
</dbReference>
<dbReference type="SUPFAM" id="SSF50405">
    <property type="entry name" value="Actin-crosslinking proteins"/>
    <property type="match status" value="1"/>
</dbReference>
<dbReference type="PRINTS" id="PR00133">
    <property type="entry name" value="GLHYDRLASE3"/>
</dbReference>
<dbReference type="Gene3D" id="3.40.50.1700">
    <property type="entry name" value="Glycoside hydrolase family 3 C-terminal domain"/>
    <property type="match status" value="1"/>
</dbReference>
<evidence type="ECO:0000256" key="4">
    <source>
        <dbReference type="ARBA" id="ARBA00058905"/>
    </source>
</evidence>
<dbReference type="Gene3D" id="3.20.20.300">
    <property type="entry name" value="Glycoside hydrolase, family 3, N-terminal domain"/>
    <property type="match status" value="1"/>
</dbReference>
<dbReference type="SMART" id="SM00606">
    <property type="entry name" value="CBD_IV"/>
    <property type="match status" value="1"/>
</dbReference>
<dbReference type="InterPro" id="IPR026891">
    <property type="entry name" value="Fn3-like"/>
</dbReference>
<dbReference type="InterPro" id="IPR008979">
    <property type="entry name" value="Galactose-bd-like_sf"/>
</dbReference>
<dbReference type="FunFam" id="3.20.20.300:FF:000020">
    <property type="entry name" value="Sugar hydrolase"/>
    <property type="match status" value="1"/>
</dbReference>
<dbReference type="FunFam" id="2.60.40.10:FF:000495">
    <property type="entry name" value="Periplasmic beta-glucosidase"/>
    <property type="match status" value="1"/>
</dbReference>
<comment type="similarity">
    <text evidence="1">Belongs to the glycosyl hydrolase 3 family.</text>
</comment>
<comment type="caution">
    <text evidence="7">The sequence shown here is derived from an EMBL/GenBank/DDBJ whole genome shotgun (WGS) entry which is preliminary data.</text>
</comment>
<dbReference type="AlphaFoldDB" id="A0A086MWZ0"/>
<dbReference type="SUPFAM" id="SSF52279">
    <property type="entry name" value="Beta-D-glucan exohydrolase, C-terminal domain"/>
    <property type="match status" value="1"/>
</dbReference>
<dbReference type="GO" id="GO:0030246">
    <property type="term" value="F:carbohydrate binding"/>
    <property type="evidence" value="ECO:0007669"/>
    <property type="project" value="InterPro"/>
</dbReference>
<dbReference type="SUPFAM" id="SSF51445">
    <property type="entry name" value="(Trans)glycosidases"/>
    <property type="match status" value="1"/>
</dbReference>
<evidence type="ECO:0000256" key="5">
    <source>
        <dbReference type="ARBA" id="ARBA00074219"/>
    </source>
</evidence>
<dbReference type="Gene3D" id="2.60.40.10">
    <property type="entry name" value="Immunoglobulins"/>
    <property type="match status" value="1"/>
</dbReference>
<evidence type="ECO:0000259" key="6">
    <source>
        <dbReference type="PROSITE" id="PS51175"/>
    </source>
</evidence>
<dbReference type="InterPro" id="IPR006584">
    <property type="entry name" value="Cellulose-bd_IV"/>
</dbReference>
<evidence type="ECO:0000256" key="3">
    <source>
        <dbReference type="ARBA" id="ARBA00022801"/>
    </source>
</evidence>
<dbReference type="InterPro" id="IPR036962">
    <property type="entry name" value="Glyco_hydro_3_N_sf"/>
</dbReference>
<evidence type="ECO:0000313" key="7">
    <source>
        <dbReference type="EMBL" id="KFG73408.1"/>
    </source>
</evidence>
<dbReference type="InterPro" id="IPR017853">
    <property type="entry name" value="GH"/>
</dbReference>
<keyword evidence="8" id="KW-1185">Reference proteome</keyword>
<feature type="domain" description="CBM6" evidence="6">
    <location>
        <begin position="834"/>
        <end position="950"/>
    </location>
</feature>
<dbReference type="InterPro" id="IPR008999">
    <property type="entry name" value="Actin-crosslinking"/>
</dbReference>
<accession>A0A086MWZ0</accession>